<dbReference type="GO" id="GO:0031267">
    <property type="term" value="F:small GTPase binding"/>
    <property type="evidence" value="ECO:0007669"/>
    <property type="project" value="InterPro"/>
</dbReference>
<dbReference type="PANTHER" id="PTHR10997:SF8">
    <property type="entry name" value="EXPORTIN-2"/>
    <property type="match status" value="1"/>
</dbReference>
<sequence>MDDKWDIPRCIRALVRLLRALLKTIPDEIKQMGHPIYIVAKSLKLLQQRGSEELAFQMLGSLVEFLEYDMLEPLFMEIWPAINSRLERRLKDLEVDPCKFLKHLTLFISLVVIKYSPAGLVVTMNAIQSNLFAHIFESAWVCGLRTIKGVREAKLASVAATMQLCEPSMLLDNGASWGKLLDSTLSMLFSVGAWCQEDVKFELIRHSSDLASISDNILQYAEMSADDLLGDIVDPKKFLVMSLLKLSAQHIGRMGPAI</sequence>
<dbReference type="GO" id="GO:0005829">
    <property type="term" value="C:cytosol"/>
    <property type="evidence" value="ECO:0007669"/>
    <property type="project" value="TreeGrafter"/>
</dbReference>
<proteinExistence type="predicted"/>
<dbReference type="Pfam" id="PF03378">
    <property type="entry name" value="CAS_CSE1"/>
    <property type="match status" value="1"/>
</dbReference>
<evidence type="ECO:0000313" key="2">
    <source>
        <dbReference type="EMBL" id="GJN12554.1"/>
    </source>
</evidence>
<evidence type="ECO:0000259" key="1">
    <source>
        <dbReference type="Pfam" id="PF03378"/>
    </source>
</evidence>
<reference evidence="2" key="1">
    <citation type="journal article" date="2018" name="DNA Res.">
        <title>Multiple hybrid de novo genome assembly of finger millet, an orphan allotetraploid crop.</title>
        <authorList>
            <person name="Hatakeyama M."/>
            <person name="Aluri S."/>
            <person name="Balachadran M.T."/>
            <person name="Sivarajan S.R."/>
            <person name="Patrignani A."/>
            <person name="Gruter S."/>
            <person name="Poveda L."/>
            <person name="Shimizu-Inatsugi R."/>
            <person name="Baeten J."/>
            <person name="Francoijs K.J."/>
            <person name="Nataraja K.N."/>
            <person name="Reddy Y.A.N."/>
            <person name="Phadnis S."/>
            <person name="Ravikumar R.L."/>
            <person name="Schlapbach R."/>
            <person name="Sreeman S.M."/>
            <person name="Shimizu K.K."/>
        </authorList>
    </citation>
    <scope>NUCLEOTIDE SEQUENCE</scope>
</reference>
<protein>
    <recommendedName>
        <fullName evidence="1">Exportin-2 C-terminal domain-containing protein</fullName>
    </recommendedName>
</protein>
<dbReference type="InterPro" id="IPR005043">
    <property type="entry name" value="XPO2_C"/>
</dbReference>
<name>A0AAV5DNG2_ELECO</name>
<dbReference type="Proteomes" id="UP001054889">
    <property type="component" value="Unassembled WGS sequence"/>
</dbReference>
<dbReference type="InterPro" id="IPR011989">
    <property type="entry name" value="ARM-like"/>
</dbReference>
<dbReference type="EMBL" id="BQKI01000023">
    <property type="protein sequence ID" value="GJN12554.1"/>
    <property type="molecule type" value="Genomic_DNA"/>
</dbReference>
<dbReference type="PANTHER" id="PTHR10997">
    <property type="entry name" value="IMPORTIN-7, 8, 11"/>
    <property type="match status" value="1"/>
</dbReference>
<accession>A0AAV5DNG2</accession>
<evidence type="ECO:0000313" key="3">
    <source>
        <dbReference type="Proteomes" id="UP001054889"/>
    </source>
</evidence>
<dbReference type="GO" id="GO:0006611">
    <property type="term" value="P:protein export from nucleus"/>
    <property type="evidence" value="ECO:0007669"/>
    <property type="project" value="TreeGrafter"/>
</dbReference>
<feature type="domain" description="Exportin-2 C-terminal" evidence="1">
    <location>
        <begin position="4"/>
        <end position="255"/>
    </location>
</feature>
<dbReference type="Gene3D" id="1.25.10.10">
    <property type="entry name" value="Leucine-rich Repeat Variant"/>
    <property type="match status" value="1"/>
</dbReference>
<organism evidence="2 3">
    <name type="scientific">Eleusine coracana subsp. coracana</name>
    <dbReference type="NCBI Taxonomy" id="191504"/>
    <lineage>
        <taxon>Eukaryota</taxon>
        <taxon>Viridiplantae</taxon>
        <taxon>Streptophyta</taxon>
        <taxon>Embryophyta</taxon>
        <taxon>Tracheophyta</taxon>
        <taxon>Spermatophyta</taxon>
        <taxon>Magnoliopsida</taxon>
        <taxon>Liliopsida</taxon>
        <taxon>Poales</taxon>
        <taxon>Poaceae</taxon>
        <taxon>PACMAD clade</taxon>
        <taxon>Chloridoideae</taxon>
        <taxon>Cynodonteae</taxon>
        <taxon>Eleusininae</taxon>
        <taxon>Eleusine</taxon>
    </lineage>
</organism>
<comment type="caution">
    <text evidence="2">The sequence shown here is derived from an EMBL/GenBank/DDBJ whole genome shotgun (WGS) entry which is preliminary data.</text>
</comment>
<keyword evidence="3" id="KW-1185">Reference proteome</keyword>
<dbReference type="SUPFAM" id="SSF48371">
    <property type="entry name" value="ARM repeat"/>
    <property type="match status" value="1"/>
</dbReference>
<reference evidence="2" key="2">
    <citation type="submission" date="2021-12" db="EMBL/GenBank/DDBJ databases">
        <title>Resequencing data analysis of finger millet.</title>
        <authorList>
            <person name="Hatakeyama M."/>
            <person name="Aluri S."/>
            <person name="Balachadran M.T."/>
            <person name="Sivarajan S.R."/>
            <person name="Poveda L."/>
            <person name="Shimizu-Inatsugi R."/>
            <person name="Schlapbach R."/>
            <person name="Sreeman S.M."/>
            <person name="Shimizu K.K."/>
        </authorList>
    </citation>
    <scope>NUCLEOTIDE SEQUENCE</scope>
</reference>
<dbReference type="GO" id="GO:0006606">
    <property type="term" value="P:protein import into nucleus"/>
    <property type="evidence" value="ECO:0007669"/>
    <property type="project" value="TreeGrafter"/>
</dbReference>
<dbReference type="GO" id="GO:0005635">
    <property type="term" value="C:nuclear envelope"/>
    <property type="evidence" value="ECO:0007669"/>
    <property type="project" value="TreeGrafter"/>
</dbReference>
<dbReference type="GO" id="GO:0005049">
    <property type="term" value="F:nuclear export signal receptor activity"/>
    <property type="evidence" value="ECO:0007669"/>
    <property type="project" value="TreeGrafter"/>
</dbReference>
<gene>
    <name evidence="2" type="primary">ga30839</name>
    <name evidence="2" type="ORF">PR202_ga30839</name>
</gene>
<dbReference type="InterPro" id="IPR016024">
    <property type="entry name" value="ARM-type_fold"/>
</dbReference>
<dbReference type="AlphaFoldDB" id="A0AAV5DNG2"/>